<dbReference type="Pfam" id="PF07992">
    <property type="entry name" value="Pyr_redox_2"/>
    <property type="match status" value="1"/>
</dbReference>
<dbReference type="OrthoDB" id="9802771at2"/>
<keyword evidence="4" id="KW-1185">Reference proteome</keyword>
<dbReference type="Proteomes" id="UP000008495">
    <property type="component" value="Unassembled WGS sequence"/>
</dbReference>
<evidence type="ECO:0000259" key="2">
    <source>
        <dbReference type="Pfam" id="PF07992"/>
    </source>
</evidence>
<sequence length="446" mass="49087">MRHLVILGGGTAGTMAANKLRRKLLRSEWSITVVDRDDQHHYQPGYLFVPFGTYTRQHVVRSRHAFINDGINLVLAPIDRVDPQTRAVHLADGRELPYDQLVIATGCTPRPELTPGLAEALQDESDHGKVHEFYTLPGALALHEALSRFTGGRLVVHLNELPVKCPVAPLEFAFLADEYLTKRGLRERSEIVYITPLDGAFTKATCSKALGYLLEERGITLETDFFTERVDQDGDGGAVVSYDDRRVPFDLLVTVPINTGQEWVTRSGLGDDMAYVPTDKHTLRSREHPDIWVLGDASDIPTSKAGSVAHFAVDTFERNFLDALAGRPLISRFDGHANCFIESGYGKALLIDFNYDTEPLPGTFPMPKVGPMKLLKETRANHLGKLAFRHIYWNILLPGRPLPIGHAMSMRGKDTSAVVVPAAPPVPGGSHPAPGAAEKAPIVPDF</sequence>
<dbReference type="InterPro" id="IPR023753">
    <property type="entry name" value="FAD/NAD-binding_dom"/>
</dbReference>
<dbReference type="PANTHER" id="PTHR43755">
    <property type="match status" value="1"/>
</dbReference>
<feature type="domain" description="FAD/NAD(P)-binding" evidence="2">
    <location>
        <begin position="3"/>
        <end position="123"/>
    </location>
</feature>
<dbReference type="RefSeq" id="WP_006504082.1">
    <property type="nucleotide sequence ID" value="NZ_BAGZ01000022.1"/>
</dbReference>
<gene>
    <name evidence="3" type="ORF">AUCHE_22_00940</name>
</gene>
<accession>K6VRD6</accession>
<proteinExistence type="predicted"/>
<dbReference type="SUPFAM" id="SSF51905">
    <property type="entry name" value="FAD/NAD(P)-binding domain"/>
    <property type="match status" value="2"/>
</dbReference>
<evidence type="ECO:0000256" key="1">
    <source>
        <dbReference type="SAM" id="MobiDB-lite"/>
    </source>
</evidence>
<protein>
    <submittedName>
        <fullName evidence="3">Putative FAD-dependent pyridine nucleotide-disulphide oxidoreductase</fullName>
    </submittedName>
</protein>
<dbReference type="InterPro" id="IPR036188">
    <property type="entry name" value="FAD/NAD-bd_sf"/>
</dbReference>
<feature type="compositionally biased region" description="Low complexity" evidence="1">
    <location>
        <begin position="428"/>
        <end position="437"/>
    </location>
</feature>
<reference evidence="3 4" key="1">
    <citation type="submission" date="2012-08" db="EMBL/GenBank/DDBJ databases">
        <title>Whole genome shotgun sequence of Austwickia chelonae NBRC 105200.</title>
        <authorList>
            <person name="Yoshida I."/>
            <person name="Hosoyama A."/>
            <person name="Tsuchikane K."/>
            <person name="Katsumata H."/>
            <person name="Ando Y."/>
            <person name="Ohji S."/>
            <person name="Hamada M."/>
            <person name="Tamura T."/>
            <person name="Yamazoe A."/>
            <person name="Yamazaki S."/>
            <person name="Fujita N."/>
        </authorList>
    </citation>
    <scope>NUCLEOTIDE SEQUENCE [LARGE SCALE GENOMIC DNA]</scope>
    <source>
        <strain evidence="3 4">NBRC 105200</strain>
    </source>
</reference>
<dbReference type="AlphaFoldDB" id="K6VRD6"/>
<dbReference type="STRING" id="100225.SAMN05421595_2634"/>
<dbReference type="PANTHER" id="PTHR43755:SF1">
    <property type="entry name" value="FAD-DEPENDENT PYRIDINE NUCLEOTIDE-DISULPHIDE OXIDOREDUCTASE"/>
    <property type="match status" value="1"/>
</dbReference>
<feature type="region of interest" description="Disordered" evidence="1">
    <location>
        <begin position="425"/>
        <end position="446"/>
    </location>
</feature>
<name>K6VRD6_9MICO</name>
<evidence type="ECO:0000313" key="3">
    <source>
        <dbReference type="EMBL" id="GAB79324.1"/>
    </source>
</evidence>
<dbReference type="EMBL" id="BAGZ01000022">
    <property type="protein sequence ID" value="GAB79324.1"/>
    <property type="molecule type" value="Genomic_DNA"/>
</dbReference>
<dbReference type="eggNOG" id="COG0446">
    <property type="taxonomic scope" value="Bacteria"/>
</dbReference>
<evidence type="ECO:0000313" key="4">
    <source>
        <dbReference type="Proteomes" id="UP000008495"/>
    </source>
</evidence>
<comment type="caution">
    <text evidence="3">The sequence shown here is derived from an EMBL/GenBank/DDBJ whole genome shotgun (WGS) entry which is preliminary data.</text>
</comment>
<dbReference type="Gene3D" id="3.50.50.60">
    <property type="entry name" value="FAD/NAD(P)-binding domain"/>
    <property type="match status" value="2"/>
</dbReference>
<dbReference type="GO" id="GO:0016491">
    <property type="term" value="F:oxidoreductase activity"/>
    <property type="evidence" value="ECO:0007669"/>
    <property type="project" value="InterPro"/>
</dbReference>
<organism evidence="3 4">
    <name type="scientific">Austwickia chelonae NBRC 105200</name>
    <dbReference type="NCBI Taxonomy" id="1184607"/>
    <lineage>
        <taxon>Bacteria</taxon>
        <taxon>Bacillati</taxon>
        <taxon>Actinomycetota</taxon>
        <taxon>Actinomycetes</taxon>
        <taxon>Micrococcales</taxon>
        <taxon>Dermatophilaceae</taxon>
        <taxon>Austwickia</taxon>
    </lineage>
</organism>
<dbReference type="InterPro" id="IPR052541">
    <property type="entry name" value="SQRD"/>
</dbReference>